<evidence type="ECO:0000259" key="1">
    <source>
        <dbReference type="Pfam" id="PF01569"/>
    </source>
</evidence>
<organism evidence="2 3">
    <name type="scientific">Mucilaginibacter defluvii</name>
    <dbReference type="NCBI Taxonomy" id="1196019"/>
    <lineage>
        <taxon>Bacteria</taxon>
        <taxon>Pseudomonadati</taxon>
        <taxon>Bacteroidota</taxon>
        <taxon>Sphingobacteriia</taxon>
        <taxon>Sphingobacteriales</taxon>
        <taxon>Sphingobacteriaceae</taxon>
        <taxon>Mucilaginibacter</taxon>
    </lineage>
</organism>
<dbReference type="Proteomes" id="UP001501436">
    <property type="component" value="Unassembled WGS sequence"/>
</dbReference>
<dbReference type="PANTHER" id="PTHR34599:SF1">
    <property type="entry name" value="PHOSPHATIDIC ACID PHOSPHATASE TYPE 2_HALOPEROXIDASE DOMAIN-CONTAINING PROTEIN"/>
    <property type="match status" value="1"/>
</dbReference>
<dbReference type="InterPro" id="IPR000326">
    <property type="entry name" value="PAP2/HPO"/>
</dbReference>
<dbReference type="CDD" id="cd03398">
    <property type="entry name" value="PAP2_haloperoxidase"/>
    <property type="match status" value="1"/>
</dbReference>
<dbReference type="InterPro" id="IPR036938">
    <property type="entry name" value="PAP2/HPO_sf"/>
</dbReference>
<evidence type="ECO:0000313" key="3">
    <source>
        <dbReference type="Proteomes" id="UP001501436"/>
    </source>
</evidence>
<dbReference type="SUPFAM" id="SSF48317">
    <property type="entry name" value="Acid phosphatase/Vanadium-dependent haloperoxidase"/>
    <property type="match status" value="2"/>
</dbReference>
<dbReference type="Pfam" id="PF01569">
    <property type="entry name" value="PAP2"/>
    <property type="match status" value="1"/>
</dbReference>
<dbReference type="Gene3D" id="1.10.606.10">
    <property type="entry name" value="Vanadium-containing Chloroperoxidase, domain 2"/>
    <property type="match status" value="2"/>
</dbReference>
<comment type="caution">
    <text evidence="2">The sequence shown here is derived from an EMBL/GenBank/DDBJ whole genome shotgun (WGS) entry which is preliminary data.</text>
</comment>
<sequence>MKKLFTYASSILLAASITACNKDIKEYNDDFPALTPAKLDEAAGNWKPLVITSADEFNIPAPEAATSAAYKAEVNDLKSLTANLTAEQRAIVNYWKVGSVLRWNEIMRELVAKHNLPPYQNPDGTYPIPSAANPFSYPQFPFSNPPYAARAYAYVSAAQYDALIAAWHFKYEYNRQAPYKADGGISVSIPKSDLPSYPSEDAVIAGASFEIMKLLFPADIDYIKQKADEEKQYRMLAGANVASDIIAGDSLGRWVARKIVARAKTDGMGAAVGNPTVWKKLEDDCMAKGETPWYSLEIPKRPPMLPVFGNVKPMMFTVNDVPNLRPAAPPATNSEEMKKEVAEVLEITKNASREHMRIVNDWADGVGTYTPPGHWNAIATTEFVKHQYSEVRWARNYALLNASMMDAAIVCWNTKYYYFNARPCQLDARIKTFTGVPNFPAYISGHSTFSGAAATILAYLVPSKAKNFEDMANEASMSRMYGGIHYRSDCSQGLITGQKVGNYAVERAKIDGAN</sequence>
<dbReference type="InterPro" id="IPR016119">
    <property type="entry name" value="Br/Cl_peroxidase_C"/>
</dbReference>
<reference evidence="3" key="1">
    <citation type="journal article" date="2019" name="Int. J. Syst. Evol. Microbiol.">
        <title>The Global Catalogue of Microorganisms (GCM) 10K type strain sequencing project: providing services to taxonomists for standard genome sequencing and annotation.</title>
        <authorList>
            <consortium name="The Broad Institute Genomics Platform"/>
            <consortium name="The Broad Institute Genome Sequencing Center for Infectious Disease"/>
            <person name="Wu L."/>
            <person name="Ma J."/>
        </authorList>
    </citation>
    <scope>NUCLEOTIDE SEQUENCE [LARGE SCALE GENOMIC DNA]</scope>
    <source>
        <strain evidence="3">JCM 18283</strain>
    </source>
</reference>
<evidence type="ECO:0000313" key="2">
    <source>
        <dbReference type="EMBL" id="GAA4916205.1"/>
    </source>
</evidence>
<dbReference type="PROSITE" id="PS51257">
    <property type="entry name" value="PROKAR_LIPOPROTEIN"/>
    <property type="match status" value="1"/>
</dbReference>
<accession>A0ABP9FWL5</accession>
<dbReference type="InterPro" id="IPR052559">
    <property type="entry name" value="V-haloperoxidase"/>
</dbReference>
<gene>
    <name evidence="2" type="ORF">GCM10023313_19690</name>
</gene>
<dbReference type="RefSeq" id="WP_345331022.1">
    <property type="nucleotide sequence ID" value="NZ_BAABJI010000002.1"/>
</dbReference>
<feature type="domain" description="Phosphatidic acid phosphatase type 2/haloperoxidase" evidence="1">
    <location>
        <begin position="399"/>
        <end position="497"/>
    </location>
</feature>
<protein>
    <recommendedName>
        <fullName evidence="1">Phosphatidic acid phosphatase type 2/haloperoxidase domain-containing protein</fullName>
    </recommendedName>
</protein>
<dbReference type="PANTHER" id="PTHR34599">
    <property type="entry name" value="PEROXIDASE-RELATED"/>
    <property type="match status" value="1"/>
</dbReference>
<proteinExistence type="predicted"/>
<name>A0ABP9FWL5_9SPHI</name>
<dbReference type="EMBL" id="BAABJI010000002">
    <property type="protein sequence ID" value="GAA4916205.1"/>
    <property type="molecule type" value="Genomic_DNA"/>
</dbReference>
<keyword evidence="3" id="KW-1185">Reference proteome</keyword>